<feature type="non-terminal residue" evidence="1">
    <location>
        <position position="99"/>
    </location>
</feature>
<dbReference type="InterPro" id="IPR008949">
    <property type="entry name" value="Isoprenoid_synthase_dom_sf"/>
</dbReference>
<dbReference type="SUPFAM" id="SSF48576">
    <property type="entry name" value="Terpenoid synthases"/>
    <property type="match status" value="1"/>
</dbReference>
<proteinExistence type="predicted"/>
<sequence length="99" mass="10944">MLIDSYIEKINSSITTVLQKNTDSNASGLYEMMSHHIGDTRNQLNQNRTNEFNSFGILCLISCDATGGNWEKAIPAAMAIEFINGFLEIHDDVAHGNPN</sequence>
<dbReference type="Gene3D" id="1.10.600.10">
    <property type="entry name" value="Farnesyl Diphosphate Synthase"/>
    <property type="match status" value="1"/>
</dbReference>
<name>A0A383B246_9ZZZZ</name>
<organism evidence="1">
    <name type="scientific">marine metagenome</name>
    <dbReference type="NCBI Taxonomy" id="408172"/>
    <lineage>
        <taxon>unclassified sequences</taxon>
        <taxon>metagenomes</taxon>
        <taxon>ecological metagenomes</taxon>
    </lineage>
</organism>
<evidence type="ECO:0000313" key="1">
    <source>
        <dbReference type="EMBL" id="SVE13961.1"/>
    </source>
</evidence>
<dbReference type="EMBL" id="UINC01196796">
    <property type="protein sequence ID" value="SVE13961.1"/>
    <property type="molecule type" value="Genomic_DNA"/>
</dbReference>
<protein>
    <recommendedName>
        <fullName evidence="2">Polyprenyl synthetase</fullName>
    </recommendedName>
</protein>
<dbReference type="AlphaFoldDB" id="A0A383B246"/>
<gene>
    <name evidence="1" type="ORF">METZ01_LOCUS466815</name>
</gene>
<accession>A0A383B246</accession>
<reference evidence="1" key="1">
    <citation type="submission" date="2018-05" db="EMBL/GenBank/DDBJ databases">
        <authorList>
            <person name="Lanie J.A."/>
            <person name="Ng W.-L."/>
            <person name="Kazmierczak K.M."/>
            <person name="Andrzejewski T.M."/>
            <person name="Davidsen T.M."/>
            <person name="Wayne K.J."/>
            <person name="Tettelin H."/>
            <person name="Glass J.I."/>
            <person name="Rusch D."/>
            <person name="Podicherti R."/>
            <person name="Tsui H.-C.T."/>
            <person name="Winkler M.E."/>
        </authorList>
    </citation>
    <scope>NUCLEOTIDE SEQUENCE</scope>
</reference>
<evidence type="ECO:0008006" key="2">
    <source>
        <dbReference type="Google" id="ProtNLM"/>
    </source>
</evidence>